<feature type="transmembrane region" description="Helical" evidence="1">
    <location>
        <begin position="20"/>
        <end position="41"/>
    </location>
</feature>
<reference evidence="2" key="1">
    <citation type="submission" date="2021-03" db="EMBL/GenBank/DDBJ databases">
        <title>Whole Genome Sequence of Bradyrhizobium sp. Strain 144S4.</title>
        <authorList>
            <person name="Bromfield E.S.P."/>
            <person name="Cloutier S."/>
        </authorList>
    </citation>
    <scope>NUCLEOTIDE SEQUENCE [LARGE SCALE GENOMIC DNA]</scope>
    <source>
        <strain evidence="2">144S4</strain>
    </source>
</reference>
<evidence type="ECO:0000256" key="1">
    <source>
        <dbReference type="SAM" id="Phobius"/>
    </source>
</evidence>
<accession>A0A939M5Y2</accession>
<name>A0A939M5Y2_9BRAD</name>
<reference evidence="3 4" key="2">
    <citation type="journal article" date="2022" name="Int. J. Syst. Evol. Microbiol.">
        <title>Strains of Bradyrhizobium barranii sp. nov. associated with legumes native to Canada are symbionts of soybeans and belong to different subspecies (subsp. barranii subsp. nov. and subsp. apii subsp. nov.) and symbiovars (sv. glycinearum and sv. septentrionale).</title>
        <authorList>
            <person name="Bromfield E.S.P."/>
            <person name="Cloutier S."/>
            <person name="Wasai-Hara S."/>
            <person name="Minamisawa K."/>
        </authorList>
    </citation>
    <scope>NUCLEOTIDE SEQUENCE [LARGE SCALE GENOMIC DNA]</scope>
    <source>
        <strain evidence="3 4">144S4</strain>
    </source>
</reference>
<proteinExistence type="predicted"/>
<dbReference type="Proteomes" id="UP000664702">
    <property type="component" value="Chromosome"/>
</dbReference>
<sequence length="398" mass="44350">MAVGTSVVKPFSAAWRARGYFIFALIFWVLHSTISQPFASAASKSWWQDLLDKAVGSFDKIAYLVAVAGLVYVVISDVLEYVWLNNLQGEMEKGLAGVRSDLNSGLAETGGIFKSSLTEFTSSLVGMTFESVKVWVESGKGEPPQIRSVAQSALVNYYGDHNLEADSFVSFSLDDMLDRWASANSQTWEGFTSSVTIRACNVPGHFEWQENRNYTVVCPSKTGKLPFRLEGSSQVNADVFEALDRMEFRVRFGNDVVVDFKDWWLANKPASVPTGGAFKLEADGIMVEFDGVWLRYEASKECKISQNRTPVFIYERSLISSEDRCYALAVRHPTKGVLSNFALELPDWIVKPPVASAELYQKEGRAVRIEQFHRQSCSANLPGWTLPGVAILIEWSPN</sequence>
<dbReference type="KEGG" id="bban:J4G43_002340"/>
<dbReference type="EMBL" id="CP086136">
    <property type="protein sequence ID" value="UEM13215.1"/>
    <property type="molecule type" value="Genomic_DNA"/>
</dbReference>
<protein>
    <submittedName>
        <fullName evidence="2">Uncharacterized protein</fullName>
    </submittedName>
</protein>
<dbReference type="AlphaFoldDB" id="A0A939M5Y2"/>
<keyword evidence="1" id="KW-0472">Membrane</keyword>
<organism evidence="2">
    <name type="scientific">Bradyrhizobium barranii subsp. barranii</name>
    <dbReference type="NCBI Taxonomy" id="2823807"/>
    <lineage>
        <taxon>Bacteria</taxon>
        <taxon>Pseudomonadati</taxon>
        <taxon>Pseudomonadota</taxon>
        <taxon>Alphaproteobacteria</taxon>
        <taxon>Hyphomicrobiales</taxon>
        <taxon>Nitrobacteraceae</taxon>
        <taxon>Bradyrhizobium</taxon>
        <taxon>Bradyrhizobium barranii</taxon>
    </lineage>
</organism>
<gene>
    <name evidence="3" type="ORF">J4G43_002340</name>
    <name evidence="2" type="ORF">J4G43_04590</name>
</gene>
<evidence type="ECO:0000313" key="2">
    <source>
        <dbReference type="EMBL" id="MBO1860282.1"/>
    </source>
</evidence>
<evidence type="ECO:0000313" key="4">
    <source>
        <dbReference type="Proteomes" id="UP000664702"/>
    </source>
</evidence>
<keyword evidence="1" id="KW-0812">Transmembrane</keyword>
<dbReference type="RefSeq" id="WP_208083947.1">
    <property type="nucleotide sequence ID" value="NZ_CP086136.1"/>
</dbReference>
<feature type="transmembrane region" description="Helical" evidence="1">
    <location>
        <begin position="61"/>
        <end position="84"/>
    </location>
</feature>
<dbReference type="EMBL" id="JAGEMI010000001">
    <property type="protein sequence ID" value="MBO1860282.1"/>
    <property type="molecule type" value="Genomic_DNA"/>
</dbReference>
<keyword evidence="1" id="KW-1133">Transmembrane helix</keyword>
<evidence type="ECO:0000313" key="3">
    <source>
        <dbReference type="EMBL" id="UEM13215.1"/>
    </source>
</evidence>